<evidence type="ECO:0000256" key="1">
    <source>
        <dbReference type="SAM" id="Phobius"/>
    </source>
</evidence>
<reference evidence="3" key="1">
    <citation type="journal article" date="2019" name="Int. J. Syst. Evol. Microbiol.">
        <title>The Global Catalogue of Microorganisms (GCM) 10K type strain sequencing project: providing services to taxonomists for standard genome sequencing and annotation.</title>
        <authorList>
            <consortium name="The Broad Institute Genomics Platform"/>
            <consortium name="The Broad Institute Genome Sequencing Center for Infectious Disease"/>
            <person name="Wu L."/>
            <person name="Ma J."/>
        </authorList>
    </citation>
    <scope>NUCLEOTIDE SEQUENCE [LARGE SCALE GENOMIC DNA]</scope>
    <source>
        <strain evidence="3">JCM 9377</strain>
    </source>
</reference>
<dbReference type="EMBL" id="BAAAUV010000003">
    <property type="protein sequence ID" value="GAA3199863.1"/>
    <property type="molecule type" value="Genomic_DNA"/>
</dbReference>
<accession>A0ABP6Q1T3</accession>
<evidence type="ECO:0000313" key="3">
    <source>
        <dbReference type="Proteomes" id="UP001501237"/>
    </source>
</evidence>
<keyword evidence="1" id="KW-0812">Transmembrane</keyword>
<keyword evidence="1" id="KW-0472">Membrane</keyword>
<keyword evidence="1" id="KW-1133">Transmembrane helix</keyword>
<name>A0ABP6Q1T3_9ACTN</name>
<gene>
    <name evidence="2" type="ORF">GCM10010468_12250</name>
</gene>
<protein>
    <recommendedName>
        <fullName evidence="4">Mce-associated membrane protein</fullName>
    </recommendedName>
</protein>
<evidence type="ECO:0000313" key="2">
    <source>
        <dbReference type="EMBL" id="GAA3199863.1"/>
    </source>
</evidence>
<dbReference type="Proteomes" id="UP001501237">
    <property type="component" value="Unassembled WGS sequence"/>
</dbReference>
<keyword evidence="3" id="KW-1185">Reference proteome</keyword>
<evidence type="ECO:0008006" key="4">
    <source>
        <dbReference type="Google" id="ProtNLM"/>
    </source>
</evidence>
<dbReference type="RefSeq" id="WP_344823105.1">
    <property type="nucleotide sequence ID" value="NZ_BAAAUV010000003.1"/>
</dbReference>
<comment type="caution">
    <text evidence="2">The sequence shown here is derived from an EMBL/GenBank/DDBJ whole genome shotgun (WGS) entry which is preliminary data.</text>
</comment>
<proteinExistence type="predicted"/>
<sequence length="212" mass="22810">MDLTNDRQRKLLFAGIAAALVVLGLWLVWPRPDTTPRPKDALPSLPAAATGPASPIPGITASVAPDSFDIYRLLPFNKKEFATAASVAQQFTAVYGTYRYDEAPDTYLGRFAPYAGEQVLRDLRAGLPSPAMIEDRNAKKTVAVGSASLSRVREFGDTSITFEVEGRQQITENGVAAQDTNPLAVTVQFNGGSWKVYSFAPADKGDFGQGQP</sequence>
<organism evidence="2 3">
    <name type="scientific">Actinocorallia longicatena</name>
    <dbReference type="NCBI Taxonomy" id="111803"/>
    <lineage>
        <taxon>Bacteria</taxon>
        <taxon>Bacillati</taxon>
        <taxon>Actinomycetota</taxon>
        <taxon>Actinomycetes</taxon>
        <taxon>Streptosporangiales</taxon>
        <taxon>Thermomonosporaceae</taxon>
        <taxon>Actinocorallia</taxon>
    </lineage>
</organism>
<feature type="transmembrane region" description="Helical" evidence="1">
    <location>
        <begin position="12"/>
        <end position="29"/>
    </location>
</feature>